<dbReference type="EMBL" id="FNOY01000025">
    <property type="protein sequence ID" value="SDY24929.1"/>
    <property type="molecule type" value="Genomic_DNA"/>
</dbReference>
<reference evidence="3 4" key="1">
    <citation type="submission" date="2016-10" db="EMBL/GenBank/DDBJ databases">
        <authorList>
            <person name="de Groot N.N."/>
        </authorList>
    </citation>
    <scope>NUCLEOTIDE SEQUENCE [LARGE SCALE GENOMIC DNA]</scope>
    <source>
        <strain evidence="3 4">Nm1</strain>
    </source>
</reference>
<name>A0A1H3ICE2_9PROT</name>
<dbReference type="OrthoDB" id="8548069at2"/>
<evidence type="ECO:0000313" key="4">
    <source>
        <dbReference type="Proteomes" id="UP000198640"/>
    </source>
</evidence>
<dbReference type="EMBL" id="FNOY01000025">
    <property type="protein sequence ID" value="SDY24843.1"/>
    <property type="molecule type" value="Genomic_DNA"/>
</dbReference>
<keyword evidence="1" id="KW-0472">Membrane</keyword>
<dbReference type="Proteomes" id="UP000198640">
    <property type="component" value="Unassembled WGS sequence"/>
</dbReference>
<evidence type="ECO:0000313" key="2">
    <source>
        <dbReference type="EMBL" id="SDY24843.1"/>
    </source>
</evidence>
<keyword evidence="1" id="KW-0812">Transmembrane</keyword>
<feature type="transmembrane region" description="Helical" evidence="1">
    <location>
        <begin position="42"/>
        <end position="62"/>
    </location>
</feature>
<proteinExistence type="predicted"/>
<protein>
    <submittedName>
        <fullName evidence="3">Uncharacterized protein</fullName>
    </submittedName>
</protein>
<keyword evidence="1" id="KW-1133">Transmembrane helix</keyword>
<evidence type="ECO:0000313" key="3">
    <source>
        <dbReference type="EMBL" id="SDY24929.1"/>
    </source>
</evidence>
<organism evidence="3 4">
    <name type="scientific">Nitrosomonas halophila</name>
    <dbReference type="NCBI Taxonomy" id="44576"/>
    <lineage>
        <taxon>Bacteria</taxon>
        <taxon>Pseudomonadati</taxon>
        <taxon>Pseudomonadota</taxon>
        <taxon>Betaproteobacteria</taxon>
        <taxon>Nitrosomonadales</taxon>
        <taxon>Nitrosomonadaceae</taxon>
        <taxon>Nitrosomonas</taxon>
    </lineage>
</organism>
<accession>A0A1H3ICE2</accession>
<evidence type="ECO:0000256" key="1">
    <source>
        <dbReference type="SAM" id="Phobius"/>
    </source>
</evidence>
<dbReference type="RefSeq" id="WP_090413877.1">
    <property type="nucleotide sequence ID" value="NZ_FNOY01000025.1"/>
</dbReference>
<dbReference type="AlphaFoldDB" id="A0A1H3ICE2"/>
<keyword evidence="4" id="KW-1185">Reference proteome</keyword>
<gene>
    <name evidence="2" type="ORF">SAMN05421881_102528</name>
    <name evidence="3" type="ORF">SAMN05421881_102530</name>
</gene>
<sequence length="76" mass="8464">MGRLDRIKAEISFHEKMFFTAIAMILGLLGWAANNYRSTDAVVLFLATTGLIGAAGFGVWNYKKVKQLLEKLENAE</sequence>